<protein>
    <submittedName>
        <fullName evidence="2">Uncharacterized protein</fullName>
    </submittedName>
</protein>
<dbReference type="PANTHER" id="PTHR36747:SF1">
    <property type="entry name" value="HYDROXYPROLINE-RICH GLYCOPROTEIN FAMILY PROTEIN"/>
    <property type="match status" value="1"/>
</dbReference>
<keyword evidence="3" id="KW-1185">Reference proteome</keyword>
<organism evidence="2 3">
    <name type="scientific">Adiantum capillus-veneris</name>
    <name type="common">Maidenhair fern</name>
    <dbReference type="NCBI Taxonomy" id="13818"/>
    <lineage>
        <taxon>Eukaryota</taxon>
        <taxon>Viridiplantae</taxon>
        <taxon>Streptophyta</taxon>
        <taxon>Embryophyta</taxon>
        <taxon>Tracheophyta</taxon>
        <taxon>Polypodiopsida</taxon>
        <taxon>Polypodiidae</taxon>
        <taxon>Polypodiales</taxon>
        <taxon>Pteridineae</taxon>
        <taxon>Pteridaceae</taxon>
        <taxon>Vittarioideae</taxon>
        <taxon>Adiantum</taxon>
    </lineage>
</organism>
<feature type="region of interest" description="Disordered" evidence="1">
    <location>
        <begin position="1"/>
        <end position="54"/>
    </location>
</feature>
<dbReference type="PANTHER" id="PTHR36747">
    <property type="entry name" value="HYDROXYPROLINE-RICH GLYCOPROTEIN FAMILY PROTEIN"/>
    <property type="match status" value="1"/>
</dbReference>
<reference evidence="2" key="1">
    <citation type="submission" date="2021-01" db="EMBL/GenBank/DDBJ databases">
        <title>Adiantum capillus-veneris genome.</title>
        <authorList>
            <person name="Fang Y."/>
            <person name="Liao Q."/>
        </authorList>
    </citation>
    <scope>NUCLEOTIDE SEQUENCE</scope>
    <source>
        <strain evidence="2">H3</strain>
        <tissue evidence="2">Leaf</tissue>
    </source>
</reference>
<accession>A0A9D4V1K2</accession>
<evidence type="ECO:0000313" key="2">
    <source>
        <dbReference type="EMBL" id="KAI5077765.1"/>
    </source>
</evidence>
<dbReference type="AlphaFoldDB" id="A0A9D4V1K2"/>
<feature type="region of interest" description="Disordered" evidence="1">
    <location>
        <begin position="94"/>
        <end position="125"/>
    </location>
</feature>
<sequence length="169" mass="18791">MENIAESAPAQKVEKVQTQKKYEEEVEGKEKFASGKQVDADQKTKKGAKEGAPIRAMASVLTERNAENTTTTTNTNNKMVSPVLLKLRRNQERRVTPANPVDPVQVPPKQFQGFPADRYMSPTDSIMSPISRGLLARNRRSTRLPQAFVPPKVLDNTFQDAELHNATSS</sequence>
<dbReference type="OrthoDB" id="1903715at2759"/>
<comment type="caution">
    <text evidence="2">The sequence shown here is derived from an EMBL/GenBank/DDBJ whole genome shotgun (WGS) entry which is preliminary data.</text>
</comment>
<dbReference type="Proteomes" id="UP000886520">
    <property type="component" value="Chromosome 7"/>
</dbReference>
<feature type="compositionally biased region" description="Basic and acidic residues" evidence="1">
    <location>
        <begin position="12"/>
        <end position="49"/>
    </location>
</feature>
<evidence type="ECO:0000256" key="1">
    <source>
        <dbReference type="SAM" id="MobiDB-lite"/>
    </source>
</evidence>
<evidence type="ECO:0000313" key="3">
    <source>
        <dbReference type="Proteomes" id="UP000886520"/>
    </source>
</evidence>
<proteinExistence type="predicted"/>
<name>A0A9D4V1K2_ADICA</name>
<dbReference type="EMBL" id="JABFUD020000007">
    <property type="protein sequence ID" value="KAI5077765.1"/>
    <property type="molecule type" value="Genomic_DNA"/>
</dbReference>
<gene>
    <name evidence="2" type="ORF">GOP47_0007589</name>
</gene>